<sequence length="100" mass="10578">MAPNKSADPQRIALHGKDITDRVVPRLTTAGNALNSDGTYNLEGGDFSITCTAASTAYPIAVQFGFEDIKLLIDTAQGFAKKIDASAKNYAKAEQSNTLA</sequence>
<comment type="caution">
    <text evidence="1">The sequence shown here is derived from an EMBL/GenBank/DDBJ whole genome shotgun (WGS) entry which is preliminary data.</text>
</comment>
<name>A0A5C4JBN8_9ACTN</name>
<organism evidence="1 2">
    <name type="scientific">Actinomadura soli</name>
    <dbReference type="NCBI Taxonomy" id="2508997"/>
    <lineage>
        <taxon>Bacteria</taxon>
        <taxon>Bacillati</taxon>
        <taxon>Actinomycetota</taxon>
        <taxon>Actinomycetes</taxon>
        <taxon>Streptosporangiales</taxon>
        <taxon>Thermomonosporaceae</taxon>
        <taxon>Actinomadura</taxon>
    </lineage>
</organism>
<dbReference type="Proteomes" id="UP000309174">
    <property type="component" value="Unassembled WGS sequence"/>
</dbReference>
<accession>A0A5C4JBN8</accession>
<proteinExistence type="predicted"/>
<evidence type="ECO:0000313" key="2">
    <source>
        <dbReference type="Proteomes" id="UP000309174"/>
    </source>
</evidence>
<keyword evidence="2" id="KW-1185">Reference proteome</keyword>
<protein>
    <recommendedName>
        <fullName evidence="3">Excreted virulence factor EspC (Type VII ESX diderm)</fullName>
    </recommendedName>
</protein>
<dbReference type="OrthoDB" id="3478004at2"/>
<gene>
    <name evidence="1" type="ORF">ETD83_19325</name>
</gene>
<dbReference type="RefSeq" id="WP_138646537.1">
    <property type="nucleotide sequence ID" value="NZ_VCKW01000094.1"/>
</dbReference>
<reference evidence="1 2" key="1">
    <citation type="submission" date="2019-05" db="EMBL/GenBank/DDBJ databases">
        <title>Draft genome sequence of Actinomadura sp. 14C53.</title>
        <authorList>
            <person name="Saricaoglu S."/>
            <person name="Isik K."/>
        </authorList>
    </citation>
    <scope>NUCLEOTIDE SEQUENCE [LARGE SCALE GENOMIC DNA]</scope>
    <source>
        <strain evidence="1 2">14C53</strain>
    </source>
</reference>
<dbReference type="AlphaFoldDB" id="A0A5C4JBN8"/>
<evidence type="ECO:0000313" key="1">
    <source>
        <dbReference type="EMBL" id="TMQ98309.1"/>
    </source>
</evidence>
<evidence type="ECO:0008006" key="3">
    <source>
        <dbReference type="Google" id="ProtNLM"/>
    </source>
</evidence>
<dbReference type="EMBL" id="VCKW01000094">
    <property type="protein sequence ID" value="TMQ98309.1"/>
    <property type="molecule type" value="Genomic_DNA"/>
</dbReference>